<dbReference type="FunFam" id="1.20.5.370:FF:000007">
    <property type="entry name" value="Myosin heavy chain"/>
    <property type="match status" value="2"/>
</dbReference>
<dbReference type="FunFam" id="1.20.5.370:FF:000001">
    <property type="entry name" value="Myosin heavy chain"/>
    <property type="match status" value="2"/>
</dbReference>
<protein>
    <submittedName>
        <fullName evidence="19">Myosin heavy chain, fast skeletal muscle</fullName>
    </submittedName>
</protein>
<evidence type="ECO:0000256" key="11">
    <source>
        <dbReference type="ARBA" id="ARBA00023175"/>
    </source>
</evidence>
<evidence type="ECO:0000256" key="1">
    <source>
        <dbReference type="ARBA" id="ARBA00004657"/>
    </source>
</evidence>
<evidence type="ECO:0000256" key="5">
    <source>
        <dbReference type="ARBA" id="ARBA00022490"/>
    </source>
</evidence>
<dbReference type="FunFam" id="1.20.5.340:FF:000004">
    <property type="entry name" value="Myosin heavy chain"/>
    <property type="match status" value="2"/>
</dbReference>
<dbReference type="GO" id="GO:0016460">
    <property type="term" value="C:myosin II complex"/>
    <property type="evidence" value="ECO:0007669"/>
    <property type="project" value="TreeGrafter"/>
</dbReference>
<dbReference type="InterPro" id="IPR000048">
    <property type="entry name" value="IQ_motif_EF-hand-BS"/>
</dbReference>
<dbReference type="EMBL" id="CM014100">
    <property type="protein sequence ID" value="TKS91340.1"/>
    <property type="molecule type" value="Genomic_DNA"/>
</dbReference>
<dbReference type="FunFam" id="1.20.5.340:FF:000003">
    <property type="entry name" value="Myosin heavy chain"/>
    <property type="match status" value="1"/>
</dbReference>
<dbReference type="PROSITE" id="PS51456">
    <property type="entry name" value="MYOSIN_MOTOR"/>
    <property type="match status" value="3"/>
</dbReference>
<dbReference type="Gene3D" id="3.40.850.10">
    <property type="entry name" value="Kinesin motor domain"/>
    <property type="match status" value="2"/>
</dbReference>
<keyword evidence="5" id="KW-0963">Cytoplasm</keyword>
<dbReference type="Gene3D" id="1.20.5.340">
    <property type="match status" value="9"/>
</dbReference>
<dbReference type="GO" id="GO:0005524">
    <property type="term" value="F:ATP binding"/>
    <property type="evidence" value="ECO:0007669"/>
    <property type="project" value="UniProtKB-UniRule"/>
</dbReference>
<dbReference type="GO" id="GO:0032982">
    <property type="term" value="C:myosin filament"/>
    <property type="evidence" value="ECO:0007669"/>
    <property type="project" value="UniProtKB-KW"/>
</dbReference>
<reference evidence="19 20" key="1">
    <citation type="submission" date="2019-01" db="EMBL/GenBank/DDBJ databases">
        <title>Genome Assembly of Collichthys lucidus.</title>
        <authorList>
            <person name="Cai M."/>
            <person name="Xiao S."/>
        </authorList>
    </citation>
    <scope>NUCLEOTIDE SEQUENCE [LARGE SCALE GENOMIC DNA]</scope>
    <source>
        <strain evidence="19">JT15FE1705JMU</strain>
        <tissue evidence="19">Muscle</tissue>
    </source>
</reference>
<dbReference type="FunFam" id="1.20.5.370:FF:000002">
    <property type="entry name" value="Myosin heavy chain"/>
    <property type="match status" value="1"/>
</dbReference>
<keyword evidence="8" id="KW-0112">Calmodulin-binding</keyword>
<dbReference type="SUPFAM" id="SSF90257">
    <property type="entry name" value="Myosin rod fragments"/>
    <property type="match status" value="9"/>
</dbReference>
<evidence type="ECO:0000313" key="20">
    <source>
        <dbReference type="Proteomes" id="UP000298787"/>
    </source>
</evidence>
<evidence type="ECO:0000256" key="16">
    <source>
        <dbReference type="SAM" id="MobiDB-lite"/>
    </source>
</evidence>
<feature type="region of interest" description="Disordered" evidence="16">
    <location>
        <begin position="2394"/>
        <end position="2413"/>
    </location>
</feature>
<dbReference type="InterPro" id="IPR001609">
    <property type="entry name" value="Myosin_head_motor_dom-like"/>
</dbReference>
<dbReference type="CDD" id="cd01377">
    <property type="entry name" value="MYSc_class_II"/>
    <property type="match status" value="1"/>
</dbReference>
<dbReference type="PRINTS" id="PR00193">
    <property type="entry name" value="MYOSINHEAVY"/>
</dbReference>
<dbReference type="PANTHER" id="PTHR45615">
    <property type="entry name" value="MYOSIN HEAVY CHAIN, NON-MUSCLE"/>
    <property type="match status" value="1"/>
</dbReference>
<dbReference type="FunFam" id="1.20.5.4820:FF:000001">
    <property type="entry name" value="Myosin heavy chain"/>
    <property type="match status" value="2"/>
</dbReference>
<feature type="compositionally biased region" description="Basic residues" evidence="16">
    <location>
        <begin position="2403"/>
        <end position="2412"/>
    </location>
</feature>
<dbReference type="FunFam" id="1.20.5.340:FF:000013">
    <property type="entry name" value="Myosin heavy chain"/>
    <property type="match status" value="2"/>
</dbReference>
<dbReference type="FunFam" id="1.20.5.370:FF:000008">
    <property type="entry name" value="Myosin heavy chain"/>
    <property type="match status" value="1"/>
</dbReference>
<accession>A0A4U5VTQ2</accession>
<dbReference type="GO" id="GO:0051015">
    <property type="term" value="F:actin filament binding"/>
    <property type="evidence" value="ECO:0007669"/>
    <property type="project" value="InterPro"/>
</dbReference>
<keyword evidence="3" id="KW-0787">Thick filament</keyword>
<dbReference type="SMART" id="SM00242">
    <property type="entry name" value="MYSc"/>
    <property type="match status" value="2"/>
</dbReference>
<dbReference type="FunFam" id="1.20.5.370:FF:000003">
    <property type="entry name" value="Myosin heavy chain"/>
    <property type="match status" value="2"/>
</dbReference>
<feature type="domain" description="Myosin N-terminal SH3-like" evidence="18">
    <location>
        <begin position="1795"/>
        <end position="1844"/>
    </location>
</feature>
<dbReference type="SUPFAM" id="SSF52540">
    <property type="entry name" value="P-loop containing nucleoside triphosphate hydrolases"/>
    <property type="match status" value="2"/>
</dbReference>
<evidence type="ECO:0000256" key="4">
    <source>
        <dbReference type="ARBA" id="ARBA00022481"/>
    </source>
</evidence>
<feature type="coiled-coil region" evidence="15">
    <location>
        <begin position="3456"/>
        <end position="3694"/>
    </location>
</feature>
<dbReference type="InterPro" id="IPR004009">
    <property type="entry name" value="SH3_Myosin"/>
</dbReference>
<evidence type="ECO:0000256" key="8">
    <source>
        <dbReference type="ARBA" id="ARBA00022860"/>
    </source>
</evidence>
<proteinExistence type="inferred from homology"/>
<dbReference type="FunFam" id="1.20.120.720:FF:000001">
    <property type="entry name" value="Myosin heavy chain, muscle"/>
    <property type="match status" value="2"/>
</dbReference>
<dbReference type="FunFam" id="3.40.850.10:FF:000101">
    <property type="entry name" value="Slow myosin heavy chain 2"/>
    <property type="match status" value="1"/>
</dbReference>
<feature type="domain" description="Myosin motor" evidence="17">
    <location>
        <begin position="69"/>
        <end position="549"/>
    </location>
</feature>
<dbReference type="PANTHER" id="PTHR45615:SF44">
    <property type="entry name" value="MYOSIN HEAVY CHAIN 4-RELATED"/>
    <property type="match status" value="1"/>
</dbReference>
<keyword evidence="20" id="KW-1185">Reference proteome</keyword>
<dbReference type="FunFam" id="1.20.58.530:FF:000001">
    <property type="entry name" value="Myosin heavy chain"/>
    <property type="match status" value="2"/>
</dbReference>
<keyword evidence="6 14" id="KW-0547">Nucleotide-binding</keyword>
<gene>
    <name evidence="19" type="ORF">D9C73_026461</name>
</gene>
<dbReference type="Gene3D" id="1.20.58.530">
    <property type="match status" value="2"/>
</dbReference>
<feature type="binding site" evidence="14">
    <location>
        <begin position="162"/>
        <end position="169"/>
    </location>
    <ligand>
        <name>ATP</name>
        <dbReference type="ChEBI" id="CHEBI:30616"/>
    </ligand>
</feature>
<dbReference type="InterPro" id="IPR014751">
    <property type="entry name" value="XRCC4-like_C"/>
</dbReference>
<feature type="coiled-coil region" evidence="15">
    <location>
        <begin position="3386"/>
        <end position="3427"/>
    </location>
</feature>
<dbReference type="FunFam" id="1.20.5.340:FF:000002">
    <property type="entry name" value="Myosin heavy chain"/>
    <property type="match status" value="1"/>
</dbReference>
<keyword evidence="4" id="KW-0488">Methylation</keyword>
<sequence>MSDAEMEIFGVAAPFLRKSERERIAGQNMLSDAKTAVFVPDAKQEYVKGKIRSQDGAKVTVETEDRKFDKIEDMALLTHLHEPAVLYNLKERYAAWMIYTYSGLFCVTVNSYKWLPVYNPEVVAGYRGKKRQEASPHIFSISDNAYQFMLTDRENQSILITGESGAGKTKRVIQYFATIVSFGDSSKKEQPAGKMQGTLEDQIIQANPLLEAFGNAKTVRNDNSSRFMMLITSNPYDYPFISQGEITVQSIDDTEGLMATDSAIDILGFNTEEKVGIYKLTGAVMHNGNMKFKQKQREEQAEPDGTEVADKVAYLMGLNSADLLKALCYHRVKVGNEYVTKGQTPQQVSNVMGALSKAVYEKLFLWMVTRINQQLDTKLPRQHFIGVLEIAGFEIFEMNSLEQLCINFTNEKLQQFFNHHMFVLEQEEYKKEGIEWEFIDFGMDLAACIELIEKPMGVFSILEEECMFPKATDGSFKNKLYDQHLGKTSISQKPKPCKGKVEAHFSLMHYAGTVDYNISGWLEKNKDPLNDTAVQLYQKASLKLLSQLFATYASADGSMDHHLVLHQLRCNGVLEGIRICRKGFPSRVLYGDFRQRYRILNASAIPEGQFIDSKKASEKLLSSIDVDHAQYRFGYTKVFFKAGLLGLLEEMRDERLAVLMTRIQAVARGYVTRLRLKEMAKKRESVFIIQYNIRSFMNVKNWPWMRLFLKIKPLLQSAEAEKEMQTMKEEFARLREEFAKSEARRKELEEKMVMLVQEKNDLYLQIQAERENLCDAEERCEGLIKSKIHLEAKVKEFSERMEEEEEINADVTAKKRKLEDECSELKRDIDDLELTITKVKNLVEELTTLEENLMKSSKEIRALQEVHQQTLDDLQAEEDRVNCLVKTKIKLEQQVDDLEGSLEQEKKVRADLERSRRKLEGDVKLSQETIMDLENERQQMEQRLKKKDFEISYLQCKIEDEQALCTQLQKKIKELQARIEELEEEIEAERSARAKVEKQRCDLSRELEEISERLEEAGGATAAQAELSKKREAEFQRLRRDLEESTLQHESAAAALRKKQADSIAELSDQMDSMQRVKQKLEKEKSVLKMEIDDMASGMESVLKSKANLEKQCRSLEDQMNEHKTKADEAQRALSDSTTLSARLQTENGELLRLLDEKEIALSQLSRGKSVGSHQIEELKRLLDEEIKAKNALAHSLQSSRHDCELLREQYEEEQEAKAELQRCLTKANSDASQKRLAQRLQESEEMTEAANVKCASLEKTKQRLQAEVEDLMVELERSNAASATLDKKQRNFDKILAKWKQKYEESQSDLEVSQREYRVLSTELFKLMNSYEEALDHVENMKRENKNLQQEMTDITDQLGQSAVTIHELEKAAKQAEQAKRDTQAALVEVESSLEHEEAKILHLQLELNQIRSEENRKVAEKDEEIDQLKRNHQRTVDALQNTLDAETRSRNEAVRTKKKMEGDLNEMEIQLGHTNRQAAKATKQLRNLQTQLKDTQVHLDGALHSQEDLKEQLAITERRNNLMTAENEEVMPALEQSERSRKLAEQELIDVSERIQLLRSQNTGLLNAKKKTEADLTRLQSEMEDTVQEARNADDKAKKAIMDAAMMAEELKKEQDTSAHLERMKKNLEVTVKDLQQRLDEAEQMALKGEKKELQKMESRVRELENELEAEQKHSGEAMKGVRKYERKIKELTYQGEEEKKNVARLQDLVNKLQLKVKAYKRQCEEAVQHELEEAEERADMAESQLNKLRAKSRDIVDLIMSSDAEMAQYGPAAAFLRKPEKERVEAQNRPFDARTACFVPDAKELYIKGVIQKKEGGKVTVKTEADETVTVKEEDCHPMNPPKYDKIEDMAMMTHLNEPSVLFNLKDRYAAWMIYTYSGLFCATVNPYKWLPVYDPQVVAAYRGKKRMEAPPHIFSVSDNAYQNMLTDRENQSVLITGESGAGKTVNTKRVIQYFATIAVAGSDKKEHSSGKVQGTLEDQIISANPLLEAFGNAKTVRNDNSSRFGKFIRIHFGTTGKLASADIETYLLEKSRVTFQLSEERSYHIFYQIMTGHKSELIEMLLITTNPYDFPMISQGQISVASIDDKEELLATDMATDILGFTNEEKMSIYKLTGAVLHYGNMKFKQKQREEQAEPDGTEVADKVAFLMGLNSADLLKGLCYPRVKVGNEYVTKGQTVPQVTNAVGALAKSVYEKMFLWMVIRINEMLDTKQPRQFFIGVLDIAGFEIFDYNSMEQLCINFTNEKLQQFFNHHMFVLEQEEYKKEGIEWEFIDFGMDLAACIELIEKPMGIFSILEEECMFPKASDTSFKNKLYDQHLGKNNAFQKPKAVKGKPEAHFSLMHYAGTVDYNISGWLEKNKDPLNESVVQLYQKSQMKLLAFLYASFSGAEAESGGDAGGKGGKKGGKKKGGSFQTVSAVFRENLGKLMTNLRSTHPHFVRCLIPNEVKTPGIMDNHLVIHQLRCNGVLEGIRICRKGFPSRILYADFKQRYRILNASAIPEGQFIDGKKASEKLLGSIDIDHTQYRFGSTKVFFKAGLLGTLEELRDEKLASLVTQTQALCRGYLMRKEFSKLIAQKDCVWILQYNLRSFMNVKHWPWMKLFFKIKPLLKSAETEKEMATMKEDFIKCKEDLAKSDSKRKELEEKMVSLLQEKNNLLLQVQADSENLCDAEERCEGLIKSKIQLEAKLKEVTERLEDEEEMSAELTAKKRKLEDECSELKKDIDDLEITLAKVEKEKHATENKVKNLMEELAGQDENIGKLTKEKRALQEAHQQALDDLQAEEDKVNSLTKAKSKLEQQVDDLEGSLEQEKKIRMDLERAKRKLEGDLKLTQESLMDLENDKQQSEERIKKKEFENNELLSNIADEQTINTQLQKKMKELHARIEELEEEVEAERAVRAKIEKQRSDLSREVDEISERLEEAGGATAAQIEMNKKREAEFIKLRRDLEESTLHHEATAAALRKKQADSMAELGEQIDNLQRIKQKLEKEKSELKMEIDDLAVNMETVAKAKVNLEKLCRSLEDQLMELKTKNDENMRQINDLNNQRARFQTENAEISRQMEERESLISQLTRGKQGFTSQIDELKRLIEEETKAKNALAHSLQSARHDCDLLREQFEEEQEAKAELQRCLSKANTEVALWRNKYETDAIQRTEELEEAKKKLAQRLQEAEEQIEAVNSKCASLEKTKQRLQNEMEDLMVDVERSNSLAATLDKKQRNFDKILAEWKQKFEESQAELESAQKESRSLSTELFKLKNSYEEALDHLETMKRENKNLQQEISDLTEQLGESGKTIHELEKFKKHVETEKYDMQTSLEEAEASLEQEESKILRAQMELNQVKAEVDRKIAERDEEIDQMKRNHQRVMESMQATLDAEVRSRNDVLRVKKKMEGDLNEMEIQLSHANRQAAEAQKQLRNIQGQLKDVQIHLDDSLRGQDDMKEQVAMMERRTALMQAEIEELRVVVEQTERSRKTAEQELIDASERAGLLHSQNTSLLNARKKLDSDVTQLHTEIEEAVQEARNAEEKAKKAITDAAMMAEELRKEQDTSAHLERMKKNLEVTVKDLQHRLDEAENLAMKGGKKQLQKLEARVRELENELEAEQKRSTESVKGVRKYERKVKELTYQAEEDKKNNVRLQDLVDKLQNKMKAYKRHAEEAEEQCNMHIARFRKVQHDLEEAEERADVAESLANKMRAKSREIGTKVQEGQGE</sequence>
<feature type="domain" description="Myosin motor" evidence="17">
    <location>
        <begin position="1848"/>
        <end position="2549"/>
    </location>
</feature>
<dbReference type="GO" id="GO:0005516">
    <property type="term" value="F:calmodulin binding"/>
    <property type="evidence" value="ECO:0007669"/>
    <property type="project" value="UniProtKB-KW"/>
</dbReference>
<keyword evidence="10 14" id="KW-0518">Myosin</keyword>
<dbReference type="InterPro" id="IPR002928">
    <property type="entry name" value="Myosin_tail"/>
</dbReference>
<dbReference type="FunFam" id="2.30.30.360:FF:000001">
    <property type="entry name" value="Myosin heavy chain"/>
    <property type="match status" value="1"/>
</dbReference>
<keyword evidence="12" id="KW-0514">Muscle protein</keyword>
<evidence type="ECO:0000256" key="3">
    <source>
        <dbReference type="ARBA" id="ARBA00022433"/>
    </source>
</evidence>
<dbReference type="Gene3D" id="1.10.10.820">
    <property type="match status" value="1"/>
</dbReference>
<feature type="domain" description="Myosin N-terminal SH3-like" evidence="18">
    <location>
        <begin position="32"/>
        <end position="91"/>
    </location>
</feature>
<keyword evidence="13 14" id="KW-0009">Actin-binding</keyword>
<evidence type="ECO:0000259" key="17">
    <source>
        <dbReference type="PROSITE" id="PS51456"/>
    </source>
</evidence>
<dbReference type="Pfam" id="PF02736">
    <property type="entry name" value="Myosin_N"/>
    <property type="match status" value="2"/>
</dbReference>
<dbReference type="Gene3D" id="1.20.5.4820">
    <property type="match status" value="2"/>
</dbReference>
<dbReference type="InterPro" id="IPR027417">
    <property type="entry name" value="P-loop_NTPase"/>
</dbReference>
<dbReference type="Proteomes" id="UP000298787">
    <property type="component" value="Chromosome 23"/>
</dbReference>
<evidence type="ECO:0000256" key="12">
    <source>
        <dbReference type="ARBA" id="ARBA00023179"/>
    </source>
</evidence>
<dbReference type="Gene3D" id="1.20.5.370">
    <property type="match status" value="10"/>
</dbReference>
<comment type="caution">
    <text evidence="14">Lacks conserved residue(s) required for the propagation of feature annotation.</text>
</comment>
<feature type="coiled-coil region" evidence="15">
    <location>
        <begin position="717"/>
        <end position="999"/>
    </location>
</feature>
<dbReference type="GO" id="GO:0000146">
    <property type="term" value="F:microfilament motor activity"/>
    <property type="evidence" value="ECO:0007669"/>
    <property type="project" value="TreeGrafter"/>
</dbReference>
<dbReference type="Pfam" id="PF01576">
    <property type="entry name" value="Myosin_tail_1"/>
    <property type="match status" value="2"/>
</dbReference>
<feature type="domain" description="Myosin motor" evidence="17">
    <location>
        <begin position="560"/>
        <end position="653"/>
    </location>
</feature>
<evidence type="ECO:0000259" key="18">
    <source>
        <dbReference type="PROSITE" id="PS51844"/>
    </source>
</evidence>
<dbReference type="Pfam" id="PF00612">
    <property type="entry name" value="IQ"/>
    <property type="match status" value="1"/>
</dbReference>
<evidence type="ECO:0000256" key="6">
    <source>
        <dbReference type="ARBA" id="ARBA00022741"/>
    </source>
</evidence>
<evidence type="ECO:0000256" key="10">
    <source>
        <dbReference type="ARBA" id="ARBA00023123"/>
    </source>
</evidence>
<dbReference type="PROSITE" id="PS50096">
    <property type="entry name" value="IQ"/>
    <property type="match status" value="2"/>
</dbReference>
<dbReference type="Pfam" id="PF00063">
    <property type="entry name" value="Myosin_head"/>
    <property type="match status" value="4"/>
</dbReference>
<feature type="region of interest" description="Actin-binding" evidence="14">
    <location>
        <begin position="2426"/>
        <end position="2448"/>
    </location>
</feature>
<dbReference type="FunFam" id="1.10.10.820:FF:000001">
    <property type="entry name" value="Myosin heavy chain"/>
    <property type="match status" value="1"/>
</dbReference>
<feature type="coiled-coil region" evidence="15">
    <location>
        <begin position="2964"/>
        <end position="3360"/>
    </location>
</feature>
<feature type="coiled-coil region" evidence="15">
    <location>
        <begin position="1197"/>
        <end position="1754"/>
    </location>
</feature>
<dbReference type="Gene3D" id="1.20.120.720">
    <property type="entry name" value="Myosin VI head, motor domain, U50 subdomain"/>
    <property type="match status" value="2"/>
</dbReference>
<organism evidence="19 20">
    <name type="scientific">Collichthys lucidus</name>
    <name type="common">Big head croaker</name>
    <name type="synonym">Sciaena lucida</name>
    <dbReference type="NCBI Taxonomy" id="240159"/>
    <lineage>
        <taxon>Eukaryota</taxon>
        <taxon>Metazoa</taxon>
        <taxon>Chordata</taxon>
        <taxon>Craniata</taxon>
        <taxon>Vertebrata</taxon>
        <taxon>Euteleostomi</taxon>
        <taxon>Actinopterygii</taxon>
        <taxon>Neopterygii</taxon>
        <taxon>Teleostei</taxon>
        <taxon>Neoteleostei</taxon>
        <taxon>Acanthomorphata</taxon>
        <taxon>Eupercaria</taxon>
        <taxon>Sciaenidae</taxon>
        <taxon>Collichthys</taxon>
    </lineage>
</organism>
<keyword evidence="9 15" id="KW-0175">Coiled coil</keyword>
<dbReference type="GO" id="GO:0030016">
    <property type="term" value="C:myofibril"/>
    <property type="evidence" value="ECO:0007669"/>
    <property type="project" value="UniProtKB-SubCell"/>
</dbReference>
<feature type="coiled-coil region" evidence="15">
    <location>
        <begin position="1064"/>
        <end position="1133"/>
    </location>
</feature>
<feature type="binding site" evidence="14">
    <location>
        <begin position="1941"/>
        <end position="1948"/>
    </location>
    <ligand>
        <name>ATP</name>
        <dbReference type="ChEBI" id="CHEBI:30616"/>
    </ligand>
</feature>
<dbReference type="InterPro" id="IPR008989">
    <property type="entry name" value="Myosin_S1_N"/>
</dbReference>
<dbReference type="PROSITE" id="PS51844">
    <property type="entry name" value="SH3_LIKE"/>
    <property type="match status" value="2"/>
</dbReference>
<dbReference type="Gene3D" id="2.30.30.360">
    <property type="entry name" value="Myosin S1 fragment, N-terminal"/>
    <property type="match status" value="2"/>
</dbReference>
<keyword evidence="11 14" id="KW-0505">Motor protein</keyword>
<dbReference type="SMART" id="SM00015">
    <property type="entry name" value="IQ"/>
    <property type="match status" value="2"/>
</dbReference>
<feature type="coiled-coil region" evidence="15">
    <location>
        <begin position="2634"/>
        <end position="2927"/>
    </location>
</feature>
<evidence type="ECO:0000256" key="2">
    <source>
        <dbReference type="ARBA" id="ARBA00008314"/>
    </source>
</evidence>
<dbReference type="STRING" id="240159.A0A4U5VTQ2"/>
<name>A0A4U5VTQ2_COLLU</name>
<keyword evidence="7 14" id="KW-0067">ATP-binding</keyword>
<evidence type="ECO:0000256" key="14">
    <source>
        <dbReference type="PROSITE-ProRule" id="PRU00782"/>
    </source>
</evidence>
<dbReference type="FunFam" id="1.20.5.340:FF:000006">
    <property type="entry name" value="Myosin heavy chain"/>
    <property type="match status" value="2"/>
</dbReference>
<evidence type="ECO:0000256" key="7">
    <source>
        <dbReference type="ARBA" id="ARBA00022840"/>
    </source>
</evidence>
<dbReference type="SMR" id="A0A4U5VTQ2"/>
<evidence type="ECO:0000256" key="9">
    <source>
        <dbReference type="ARBA" id="ARBA00023054"/>
    </source>
</evidence>
<dbReference type="InterPro" id="IPR036961">
    <property type="entry name" value="Kinesin_motor_dom_sf"/>
</dbReference>
<comment type="subcellular location">
    <subcellularLocation>
        <location evidence="1">Cytoplasm</location>
        <location evidence="1">Myofibril</location>
    </subcellularLocation>
</comment>
<comment type="similarity">
    <text evidence="2 14">Belongs to the TRAFAC class myosin-kinesin ATPase superfamily. Myosin family.</text>
</comment>
<evidence type="ECO:0000256" key="13">
    <source>
        <dbReference type="ARBA" id="ARBA00023203"/>
    </source>
</evidence>
<dbReference type="FunFam" id="3.40.850.10:FF:000024">
    <property type="entry name" value="Myosin heavy chain, isoform J"/>
    <property type="match status" value="1"/>
</dbReference>
<evidence type="ECO:0000313" key="19">
    <source>
        <dbReference type="EMBL" id="TKS91340.1"/>
    </source>
</evidence>
<evidence type="ECO:0000256" key="15">
    <source>
        <dbReference type="SAM" id="Coils"/>
    </source>
</evidence>